<dbReference type="EMBL" id="CP182909">
    <property type="protein sequence ID" value="XPM66256.1"/>
    <property type="molecule type" value="Genomic_DNA"/>
</dbReference>
<sequence>MKRRSHESAEHHVTGKAVYTDEQRQPSGMLSLYPVISPYAHARILRIDVQAAYGVEGLVTVLAAADVPGHNDTVLYYP</sequence>
<evidence type="ECO:0000313" key="2">
    <source>
        <dbReference type="Proteomes" id="UP000095472"/>
    </source>
</evidence>
<organism evidence="1 2">
    <name type="scientific">Desertifilum tharense IPPAS B-1220</name>
    <dbReference type="NCBI Taxonomy" id="1781255"/>
    <lineage>
        <taxon>Bacteria</taxon>
        <taxon>Bacillati</taxon>
        <taxon>Cyanobacteriota</taxon>
        <taxon>Cyanophyceae</taxon>
        <taxon>Desertifilales</taxon>
        <taxon>Desertifilaceae</taxon>
        <taxon>Desertifilum</taxon>
    </lineage>
</organism>
<keyword evidence="2" id="KW-1185">Reference proteome</keyword>
<proteinExistence type="predicted"/>
<name>A0ACD5H284_9CYAN</name>
<reference evidence="1 2" key="1">
    <citation type="journal article" date="2016" name="Genome Announc.">
        <title>Draft Genome Sequence of the Thermotolerant Cyanobacterium Desertifilum sp. IPPAS B-1220.</title>
        <authorList>
            <person name="Mironov K.S."/>
            <person name="Sinetova M.A."/>
            <person name="Bolatkhan K."/>
            <person name="Zayadan B.K."/>
            <person name="Ustinova V.V."/>
            <person name="Kupriyanova E.V."/>
            <person name="Skrypnik A.N."/>
            <person name="Gogoleva N.E."/>
            <person name="Gogolev Y.V."/>
            <person name="Los D.A."/>
        </authorList>
    </citation>
    <scope>NUCLEOTIDE SEQUENCE [LARGE SCALE GENOMIC DNA]</scope>
    <source>
        <strain evidence="1 2">IPPAS B-1220</strain>
    </source>
</reference>
<gene>
    <name evidence="1" type="ORF">BH720_013285</name>
</gene>
<accession>A0ACD5H284</accession>
<protein>
    <submittedName>
        <fullName evidence="1">Uncharacterized protein</fullName>
    </submittedName>
</protein>
<dbReference type="Proteomes" id="UP000095472">
    <property type="component" value="Chromosome"/>
</dbReference>
<evidence type="ECO:0000313" key="1">
    <source>
        <dbReference type="EMBL" id="XPM66256.1"/>
    </source>
</evidence>